<dbReference type="PROSITE" id="PS51257">
    <property type="entry name" value="PROKAR_LIPOPROTEIN"/>
    <property type="match status" value="1"/>
</dbReference>
<protein>
    <submittedName>
        <fullName evidence="1">LPS export ABC transporter periplasmic protein LptC</fullName>
    </submittedName>
</protein>
<keyword evidence="2" id="KW-1185">Reference proteome</keyword>
<name>A0A4Q1KYQ1_9FLAO</name>
<dbReference type="Proteomes" id="UP000289734">
    <property type="component" value="Unassembled WGS sequence"/>
</dbReference>
<dbReference type="RefSeq" id="WP_129462943.1">
    <property type="nucleotide sequence ID" value="NZ_SBKQ01000001.1"/>
</dbReference>
<dbReference type="NCBIfam" id="TIGR04409">
    <property type="entry name" value="LptC_YrbK"/>
    <property type="match status" value="1"/>
</dbReference>
<sequence>MLSIQKIINFSVTVFAVTLFFGCQSNFKEIQRINVSEFMASGEADSVNLKYTDSGKIKAILVSPKMMDYGTVLYPFTEFPNGIEVTLFDQNGKKNFIKSDYAITFKGTDIIDMQGNVKMTAEGGQYLETEQLYYDQKNEWFFTEKKFKFTDPYKGETKGDGLDFSKDFKRINFQKVSGVINEAE</sequence>
<comment type="caution">
    <text evidence="1">The sequence shown here is derived from an EMBL/GenBank/DDBJ whole genome shotgun (WGS) entry which is preliminary data.</text>
</comment>
<dbReference type="OrthoDB" id="1427074at2"/>
<gene>
    <name evidence="1" type="primary">lptC</name>
    <name evidence="1" type="ORF">EQG68_01090</name>
</gene>
<evidence type="ECO:0000313" key="1">
    <source>
        <dbReference type="EMBL" id="RXR35521.1"/>
    </source>
</evidence>
<dbReference type="Pfam" id="PF06835">
    <property type="entry name" value="LptC"/>
    <property type="match status" value="1"/>
</dbReference>
<dbReference type="InterPro" id="IPR010664">
    <property type="entry name" value="LipoPS_assembly_LptC-rel"/>
</dbReference>
<accession>A0A4Q1KYQ1</accession>
<proteinExistence type="predicted"/>
<dbReference type="GO" id="GO:0015221">
    <property type="term" value="F:lipopolysaccharide transmembrane transporter activity"/>
    <property type="evidence" value="ECO:0007669"/>
    <property type="project" value="InterPro"/>
</dbReference>
<evidence type="ECO:0000313" key="2">
    <source>
        <dbReference type="Proteomes" id="UP000289734"/>
    </source>
</evidence>
<dbReference type="InterPro" id="IPR026265">
    <property type="entry name" value="LptC"/>
</dbReference>
<dbReference type="EMBL" id="SBKQ01000001">
    <property type="protein sequence ID" value="RXR35521.1"/>
    <property type="molecule type" value="Genomic_DNA"/>
</dbReference>
<reference evidence="2" key="1">
    <citation type="submission" date="2019-01" db="EMBL/GenBank/DDBJ databases">
        <title>Cytophagaceae bacterium strain CAR-16.</title>
        <authorList>
            <person name="Chen W.-M."/>
        </authorList>
    </citation>
    <scope>NUCLEOTIDE SEQUENCE [LARGE SCALE GENOMIC DNA]</scope>
    <source>
        <strain evidence="2">ICH-30</strain>
    </source>
</reference>
<dbReference type="AlphaFoldDB" id="A0A4Q1KYQ1"/>
<dbReference type="Gene3D" id="2.60.450.10">
    <property type="entry name" value="Lipopolysaccharide (LPS) transport protein A like domain"/>
    <property type="match status" value="1"/>
</dbReference>
<dbReference type="GO" id="GO:0005886">
    <property type="term" value="C:plasma membrane"/>
    <property type="evidence" value="ECO:0007669"/>
    <property type="project" value="InterPro"/>
</dbReference>
<organism evidence="1 2">
    <name type="scientific">Flavobacterium piscinae</name>
    <dbReference type="NCBI Taxonomy" id="2506424"/>
    <lineage>
        <taxon>Bacteria</taxon>
        <taxon>Pseudomonadati</taxon>
        <taxon>Bacteroidota</taxon>
        <taxon>Flavobacteriia</taxon>
        <taxon>Flavobacteriales</taxon>
        <taxon>Flavobacteriaceae</taxon>
        <taxon>Flavobacterium</taxon>
    </lineage>
</organism>